<dbReference type="GO" id="GO:0001522">
    <property type="term" value="P:pseudouridine synthesis"/>
    <property type="evidence" value="ECO:0007669"/>
    <property type="project" value="InterPro"/>
</dbReference>
<feature type="region of interest" description="Disordered" evidence="5">
    <location>
        <begin position="484"/>
        <end position="528"/>
    </location>
</feature>
<dbReference type="InterPro" id="IPR011760">
    <property type="entry name" value="PsdUridine_synth_TruD_insert"/>
</dbReference>
<evidence type="ECO:0000313" key="7">
    <source>
        <dbReference type="EMBL" id="CAD5225553.1"/>
    </source>
</evidence>
<comment type="caution">
    <text evidence="7">The sequence shown here is derived from an EMBL/GenBank/DDBJ whole genome shotgun (WGS) entry which is preliminary data.</text>
</comment>
<dbReference type="InterPro" id="IPR042214">
    <property type="entry name" value="TruD_catalytic"/>
</dbReference>
<feature type="domain" description="TRUD" evidence="6">
    <location>
        <begin position="797"/>
        <end position="1001"/>
    </location>
</feature>
<evidence type="ECO:0000256" key="4">
    <source>
        <dbReference type="ARBA" id="ARBA00036943"/>
    </source>
</evidence>
<sequence>MCSSRKRKINTEEIVGEEPIPSTDDLIHKFDKFYDKIVSEKKRKDLFYEHLLDFLLLLRKDAEARRAVAKKIDVKFLSKLLIRYTATQNEVDRCIFECLKFIERALFVNLKCVAPLVFSEKSRAYYDNLIQFGRSLSNVLKPDQVLTYFNPELVKKTAGSMVNSEYRNEPLADLYDPRFVLMLYLTLVKPGSDLSTRCFVTSNCLHFTVASLSFQSDELRAIAYRVLNDFNKHLNDLSAENFPQKTLFIYLIKLLKNSITQPNERIVSPITRYLCEVFDVTMDPLHPLFKGVWSALLQKPTLDLKKLPEFTKFFFSTSSIAFNKERQWIMEIAASSVRCPSDYMALRRAYVAETAMGAFTSCVLNRAVKLEILKFFKSCLKYPTVAMDLTLRLNIPTWISYITKHSTTTRFEQVFLTQLFVENLSQIMQFRSIAENVLTRLTLKLAAQKVLESINSMDDDGKQKYSNTVDVFLKTGKVVFEQTKEEKVDGNEEKEENKEEEPKINVETNKNTDEPAQNGITPKVNGDSEPVRKKKTNLFLIMIRPEIGVTTFLNSTAEYKPWPCIFKQNYSDFLVLEVLTDGTTAQISDGSKDVVPRVKEEKEVVLPSKLSEEDKEKLGKLAELGEVGINVEGWSKDERRELHEYVRSLGPYDSRMDGQEVKAFKPKPSGRKRKFWPRDIPEHLHFTLSKADYETSYAIGIVSKFLNRTPDSFGYCGLKDRRAITAQRVSGFHVDALELLALNSRLKGIKVSAPKYEDKRLTLGNLWGNRFEIALREFTEYNDEQLKDRIDEWSQKGFLNYFGEQRFGSFSVSTADVGLKILQKDFEAAVNLILEPKENTKGSIGDCLKTYSETKDPAKALSQLQGNLRNQVEAIALKQLEKKPGDYRAAILAIPRHQRSLYVHAYQSKIFNQIASKRAEKFGLKVLEGDIFLVDKEVSDKGDKIEDVILPLPSNRMRIPSNEVGQWYKEIMEKDNITEGAFSDLHKDFAVSESFRNYIEKPREVQYDLVGYNSLNTVLQSAEPFAIINQEDLKSPEEGKFQALRVKFSLPSGCYATIALRELLRIDLSKNAQREATENSREKEGNVE</sequence>
<organism evidence="7 8">
    <name type="scientific">Bursaphelenchus xylophilus</name>
    <name type="common">Pinewood nematode worm</name>
    <name type="synonym">Aphelenchoides xylophilus</name>
    <dbReference type="NCBI Taxonomy" id="6326"/>
    <lineage>
        <taxon>Eukaryota</taxon>
        <taxon>Metazoa</taxon>
        <taxon>Ecdysozoa</taxon>
        <taxon>Nematoda</taxon>
        <taxon>Chromadorea</taxon>
        <taxon>Rhabditida</taxon>
        <taxon>Tylenchina</taxon>
        <taxon>Tylenchomorpha</taxon>
        <taxon>Aphelenchoidea</taxon>
        <taxon>Aphelenchoididae</taxon>
        <taxon>Bursaphelenchus</taxon>
    </lineage>
</organism>
<dbReference type="Gene3D" id="3.30.2350.20">
    <property type="entry name" value="TruD, catalytic domain"/>
    <property type="match status" value="2"/>
</dbReference>
<dbReference type="Pfam" id="PF01142">
    <property type="entry name" value="TruD"/>
    <property type="match status" value="1"/>
</dbReference>
<evidence type="ECO:0000259" key="6">
    <source>
        <dbReference type="PROSITE" id="PS50984"/>
    </source>
</evidence>
<dbReference type="Proteomes" id="UP000659654">
    <property type="component" value="Unassembled WGS sequence"/>
</dbReference>
<comment type="similarity">
    <text evidence="1">Belongs to the pseudouridine synthase TruD family.</text>
</comment>
<keyword evidence="2" id="KW-0819">tRNA processing</keyword>
<feature type="compositionally biased region" description="Basic and acidic residues" evidence="5">
    <location>
        <begin position="484"/>
        <end position="504"/>
    </location>
</feature>
<dbReference type="GO" id="GO:0003723">
    <property type="term" value="F:RNA binding"/>
    <property type="evidence" value="ECO:0007669"/>
    <property type="project" value="InterPro"/>
</dbReference>
<reference evidence="7" key="1">
    <citation type="submission" date="2020-09" db="EMBL/GenBank/DDBJ databases">
        <authorList>
            <person name="Kikuchi T."/>
        </authorList>
    </citation>
    <scope>NUCLEOTIDE SEQUENCE</scope>
    <source>
        <strain evidence="7">Ka4C1</strain>
    </source>
</reference>
<dbReference type="CDD" id="cd02576">
    <property type="entry name" value="PseudoU_synth_ScPUS7"/>
    <property type="match status" value="1"/>
</dbReference>
<evidence type="ECO:0000256" key="2">
    <source>
        <dbReference type="ARBA" id="ARBA00022694"/>
    </source>
</evidence>
<proteinExistence type="inferred from homology"/>
<dbReference type="PANTHER" id="PTHR13326:SF31">
    <property type="entry name" value="PSEUDOURIDYLATE SYNTHASE 7 HOMOLOG"/>
    <property type="match status" value="1"/>
</dbReference>
<dbReference type="AlphaFoldDB" id="A0A7I8WS13"/>
<evidence type="ECO:0000256" key="3">
    <source>
        <dbReference type="ARBA" id="ARBA00023235"/>
    </source>
</evidence>
<dbReference type="InterPro" id="IPR001656">
    <property type="entry name" value="PsdUridine_synth_TruD"/>
</dbReference>
<dbReference type="EMBL" id="CAJFCV020000004">
    <property type="protein sequence ID" value="CAG9114731.1"/>
    <property type="molecule type" value="Genomic_DNA"/>
</dbReference>
<dbReference type="PANTHER" id="PTHR13326">
    <property type="entry name" value="TRNA PSEUDOURIDINE SYNTHASE D"/>
    <property type="match status" value="1"/>
</dbReference>
<dbReference type="NCBIfam" id="TIGR00094">
    <property type="entry name" value="tRNA_TruD_broad"/>
    <property type="match status" value="1"/>
</dbReference>
<name>A0A7I8WS13_BURXY</name>
<dbReference type="GO" id="GO:0008033">
    <property type="term" value="P:tRNA processing"/>
    <property type="evidence" value="ECO:0007669"/>
    <property type="project" value="UniProtKB-KW"/>
</dbReference>
<keyword evidence="8" id="KW-1185">Reference proteome</keyword>
<gene>
    <name evidence="7" type="ORF">BXYJ_LOCUS8602</name>
</gene>
<dbReference type="Proteomes" id="UP000582659">
    <property type="component" value="Unassembled WGS sequence"/>
</dbReference>
<comment type="catalytic activity">
    <reaction evidence="4">
        <text>a uridine in tRNA = a pseudouridine in tRNA</text>
        <dbReference type="Rhea" id="RHEA:54572"/>
        <dbReference type="Rhea" id="RHEA-COMP:13339"/>
        <dbReference type="Rhea" id="RHEA-COMP:13934"/>
        <dbReference type="ChEBI" id="CHEBI:65314"/>
        <dbReference type="ChEBI" id="CHEBI:65315"/>
    </reaction>
</comment>
<dbReference type="GO" id="GO:0009982">
    <property type="term" value="F:pseudouridine synthase activity"/>
    <property type="evidence" value="ECO:0007669"/>
    <property type="project" value="InterPro"/>
</dbReference>
<protein>
    <submittedName>
        <fullName evidence="7">(pine wood nematode) hypothetical protein</fullName>
    </submittedName>
</protein>
<dbReference type="Pfam" id="PF16201">
    <property type="entry name" value="NopRA1"/>
    <property type="match status" value="1"/>
</dbReference>
<evidence type="ECO:0000256" key="1">
    <source>
        <dbReference type="ARBA" id="ARBA00007953"/>
    </source>
</evidence>
<dbReference type="InterPro" id="IPR032436">
    <property type="entry name" value="URB1_C"/>
</dbReference>
<accession>A0A7I8WS13</accession>
<dbReference type="InterPro" id="IPR020119">
    <property type="entry name" value="PsdUridine_synth_TruD_CS"/>
</dbReference>
<dbReference type="GO" id="GO:0005634">
    <property type="term" value="C:nucleus"/>
    <property type="evidence" value="ECO:0007669"/>
    <property type="project" value="TreeGrafter"/>
</dbReference>
<evidence type="ECO:0000256" key="5">
    <source>
        <dbReference type="SAM" id="MobiDB-lite"/>
    </source>
</evidence>
<dbReference type="InterPro" id="IPR020103">
    <property type="entry name" value="PsdUridine_synth_cat_dom_sf"/>
</dbReference>
<keyword evidence="3" id="KW-0413">Isomerase</keyword>
<dbReference type="PROSITE" id="PS50984">
    <property type="entry name" value="TRUD"/>
    <property type="match status" value="1"/>
</dbReference>
<dbReference type="SUPFAM" id="SSF55120">
    <property type="entry name" value="Pseudouridine synthase"/>
    <property type="match status" value="1"/>
</dbReference>
<dbReference type="EMBL" id="CAJFDI010000004">
    <property type="protein sequence ID" value="CAD5225553.1"/>
    <property type="molecule type" value="Genomic_DNA"/>
</dbReference>
<dbReference type="OrthoDB" id="447290at2759"/>
<evidence type="ECO:0000313" key="8">
    <source>
        <dbReference type="Proteomes" id="UP000659654"/>
    </source>
</evidence>
<dbReference type="SMR" id="A0A7I8WS13"/>
<dbReference type="PROSITE" id="PS01268">
    <property type="entry name" value="UPF0024"/>
    <property type="match status" value="1"/>
</dbReference>